<dbReference type="GO" id="GO:0016020">
    <property type="term" value="C:membrane"/>
    <property type="evidence" value="ECO:0007669"/>
    <property type="project" value="InterPro"/>
</dbReference>
<evidence type="ECO:0000256" key="5">
    <source>
        <dbReference type="ARBA" id="ARBA00022737"/>
    </source>
</evidence>
<dbReference type="Gene3D" id="3.30.70.3270">
    <property type="match status" value="1"/>
</dbReference>
<evidence type="ECO:0000259" key="12">
    <source>
        <dbReference type="PROSITE" id="PS51379"/>
    </source>
</evidence>
<dbReference type="InterPro" id="IPR017900">
    <property type="entry name" value="4Fe4S_Fe_S_CS"/>
</dbReference>
<dbReference type="OrthoDB" id="9782387at2"/>
<keyword evidence="9" id="KW-0520">NAD</keyword>
<dbReference type="AlphaFoldDB" id="A1AUU4"/>
<evidence type="ECO:0000313" key="13">
    <source>
        <dbReference type="EMBL" id="ABL01115.1"/>
    </source>
</evidence>
<keyword evidence="3" id="KW-0874">Quinone</keyword>
<evidence type="ECO:0000256" key="9">
    <source>
        <dbReference type="ARBA" id="ARBA00023027"/>
    </source>
</evidence>
<evidence type="ECO:0000256" key="7">
    <source>
        <dbReference type="ARBA" id="ARBA00023004"/>
    </source>
</evidence>
<keyword evidence="8" id="KW-0411">Iron-sulfur</keyword>
<gene>
    <name evidence="13" type="ordered locus">Ppro_3522</name>
</gene>
<dbReference type="SUPFAM" id="SSF54862">
    <property type="entry name" value="4Fe-4S ferredoxins"/>
    <property type="match status" value="1"/>
</dbReference>
<feature type="domain" description="4Fe-4S ferredoxin-type" evidence="12">
    <location>
        <begin position="71"/>
        <end position="100"/>
    </location>
</feature>
<dbReference type="GO" id="GO:0046872">
    <property type="term" value="F:metal ion binding"/>
    <property type="evidence" value="ECO:0007669"/>
    <property type="project" value="UniProtKB-KW"/>
</dbReference>
<dbReference type="EMBL" id="CP000482">
    <property type="protein sequence ID" value="ABL01115.1"/>
    <property type="molecule type" value="Genomic_DNA"/>
</dbReference>
<dbReference type="GO" id="GO:0016651">
    <property type="term" value="F:oxidoreductase activity, acting on NAD(P)H"/>
    <property type="evidence" value="ECO:0007669"/>
    <property type="project" value="InterPro"/>
</dbReference>
<evidence type="ECO:0000256" key="6">
    <source>
        <dbReference type="ARBA" id="ARBA00022967"/>
    </source>
</evidence>
<protein>
    <submittedName>
        <fullName evidence="13">4Fe-4S ferredoxin, iron-sulfur binding domain protein</fullName>
    </submittedName>
</protein>
<dbReference type="PANTHER" id="PTHR10849:SF24">
    <property type="entry name" value="NADH-QUINONE OXIDOREDUCTASE SUBUNIT I 2"/>
    <property type="match status" value="1"/>
</dbReference>
<evidence type="ECO:0000256" key="10">
    <source>
        <dbReference type="ARBA" id="ARBA00023075"/>
    </source>
</evidence>
<sequence length="128" mass="14830">MKIPGKMAHEVLRHSVMKPATCNYPAEKQKMPEHFRGRIRYKAEKCIGCKFCVRDCPARAIEIFKVADKVFEAKFYLDRCIYCGQCVDSCPKDALELTPDFELAQIDKEKLRVVCRREEGEDKPEEPS</sequence>
<keyword evidence="6" id="KW-1278">Translocase</keyword>
<evidence type="ECO:0000313" key="14">
    <source>
        <dbReference type="Proteomes" id="UP000006732"/>
    </source>
</evidence>
<keyword evidence="5" id="KW-0677">Repeat</keyword>
<dbReference type="KEGG" id="ppd:Ppro_3522"/>
<keyword evidence="4" id="KW-0479">Metal-binding</keyword>
<organism evidence="13 14">
    <name type="scientific">Pelobacter propionicus (strain DSM 2379 / NBRC 103807 / OttBd1)</name>
    <dbReference type="NCBI Taxonomy" id="338966"/>
    <lineage>
        <taxon>Bacteria</taxon>
        <taxon>Pseudomonadati</taxon>
        <taxon>Thermodesulfobacteriota</taxon>
        <taxon>Desulfuromonadia</taxon>
        <taxon>Desulfuromonadales</taxon>
        <taxon>Desulfuromonadaceae</taxon>
        <taxon>Pelobacter</taxon>
    </lineage>
</organism>
<evidence type="ECO:0000256" key="4">
    <source>
        <dbReference type="ARBA" id="ARBA00022723"/>
    </source>
</evidence>
<feature type="domain" description="4Fe-4S ferredoxin-type" evidence="12">
    <location>
        <begin position="37"/>
        <end position="66"/>
    </location>
</feature>
<keyword evidence="7" id="KW-0408">Iron</keyword>
<dbReference type="Proteomes" id="UP000006732">
    <property type="component" value="Chromosome"/>
</dbReference>
<evidence type="ECO:0000256" key="3">
    <source>
        <dbReference type="ARBA" id="ARBA00022719"/>
    </source>
</evidence>
<dbReference type="HOGENOM" id="CLU_067218_4_6_7"/>
<dbReference type="Pfam" id="PF12838">
    <property type="entry name" value="Fer4_7"/>
    <property type="match status" value="1"/>
</dbReference>
<dbReference type="GO" id="GO:0051539">
    <property type="term" value="F:4 iron, 4 sulfur cluster binding"/>
    <property type="evidence" value="ECO:0007669"/>
    <property type="project" value="UniProtKB-KW"/>
</dbReference>
<keyword evidence="10" id="KW-0830">Ubiquinone</keyword>
<name>A1AUU4_PELPD</name>
<dbReference type="eggNOG" id="COG1143">
    <property type="taxonomic scope" value="Bacteria"/>
</dbReference>
<dbReference type="PANTHER" id="PTHR10849">
    <property type="entry name" value="NADH DEHYDROGENASE UBIQUINONE IRON-SULFUR PROTEIN 8, MITOCHONDRIAL"/>
    <property type="match status" value="1"/>
</dbReference>
<dbReference type="InterPro" id="IPR017896">
    <property type="entry name" value="4Fe4S_Fe-S-bd"/>
</dbReference>
<reference evidence="13 14" key="1">
    <citation type="submission" date="2006-10" db="EMBL/GenBank/DDBJ databases">
        <title>Complete sequence of chromosome of Pelobacter propionicus DSM 2379.</title>
        <authorList>
            <consortium name="US DOE Joint Genome Institute"/>
            <person name="Copeland A."/>
            <person name="Lucas S."/>
            <person name="Lapidus A."/>
            <person name="Barry K."/>
            <person name="Detter J.C."/>
            <person name="Glavina del Rio T."/>
            <person name="Hammon N."/>
            <person name="Israni S."/>
            <person name="Dalin E."/>
            <person name="Tice H."/>
            <person name="Pitluck S."/>
            <person name="Saunders E."/>
            <person name="Brettin T."/>
            <person name="Bruce D."/>
            <person name="Han C."/>
            <person name="Tapia R."/>
            <person name="Schmutz J."/>
            <person name="Larimer F."/>
            <person name="Land M."/>
            <person name="Hauser L."/>
            <person name="Kyrpides N."/>
            <person name="Kim E."/>
            <person name="Lovley D."/>
            <person name="Richardson P."/>
        </authorList>
    </citation>
    <scope>NUCLEOTIDE SEQUENCE [LARGE SCALE GENOMIC DNA]</scope>
    <source>
        <strain evidence="14">DSM 2379 / NBRC 103807 / OttBd1</strain>
    </source>
</reference>
<dbReference type="RefSeq" id="WP_011737329.1">
    <property type="nucleotide sequence ID" value="NC_008609.1"/>
</dbReference>
<keyword evidence="14" id="KW-1185">Reference proteome</keyword>
<dbReference type="GO" id="GO:0048038">
    <property type="term" value="F:quinone binding"/>
    <property type="evidence" value="ECO:0007669"/>
    <property type="project" value="UniProtKB-KW"/>
</dbReference>
<accession>A1AUU4</accession>
<evidence type="ECO:0000256" key="11">
    <source>
        <dbReference type="ARBA" id="ARBA00023136"/>
    </source>
</evidence>
<keyword evidence="2" id="KW-0004">4Fe-4S</keyword>
<dbReference type="PROSITE" id="PS51379">
    <property type="entry name" value="4FE4S_FER_2"/>
    <property type="match status" value="2"/>
</dbReference>
<keyword evidence="1" id="KW-1003">Cell membrane</keyword>
<evidence type="ECO:0000256" key="1">
    <source>
        <dbReference type="ARBA" id="ARBA00022475"/>
    </source>
</evidence>
<dbReference type="InterPro" id="IPR010226">
    <property type="entry name" value="NADH_quinone_OxRdtase_chainI"/>
</dbReference>
<evidence type="ECO:0000256" key="2">
    <source>
        <dbReference type="ARBA" id="ARBA00022485"/>
    </source>
</evidence>
<dbReference type="PROSITE" id="PS00198">
    <property type="entry name" value="4FE4S_FER_1"/>
    <property type="match status" value="1"/>
</dbReference>
<dbReference type="STRING" id="338966.Ppro_3522"/>
<evidence type="ECO:0000256" key="8">
    <source>
        <dbReference type="ARBA" id="ARBA00023014"/>
    </source>
</evidence>
<keyword evidence="11" id="KW-0472">Membrane</keyword>
<proteinExistence type="predicted"/>